<dbReference type="EMBL" id="CP045121">
    <property type="protein sequence ID" value="QIN77504.1"/>
    <property type="molecule type" value="Genomic_DNA"/>
</dbReference>
<keyword evidence="3" id="KW-0255">Endonuclease</keyword>
<keyword evidence="3" id="KW-0540">Nuclease</keyword>
<organism evidence="3 4">
    <name type="scientific">Rubrobacter marinus</name>
    <dbReference type="NCBI Taxonomy" id="2653852"/>
    <lineage>
        <taxon>Bacteria</taxon>
        <taxon>Bacillati</taxon>
        <taxon>Actinomycetota</taxon>
        <taxon>Rubrobacteria</taxon>
        <taxon>Rubrobacterales</taxon>
        <taxon>Rubrobacteraceae</taxon>
        <taxon>Rubrobacter</taxon>
    </lineage>
</organism>
<accession>A0A6G8PT30</accession>
<dbReference type="PIRSF" id="PIRSF030850">
    <property type="entry name" value="UCP030850"/>
    <property type="match status" value="1"/>
</dbReference>
<protein>
    <submittedName>
        <fullName evidence="3">HNH endonuclease</fullName>
    </submittedName>
</protein>
<reference evidence="3 4" key="1">
    <citation type="submission" date="2019-10" db="EMBL/GenBank/DDBJ databases">
        <title>Rubrobacter sp nov SCSIO 52915 isolated from a deep-sea sediment in the South China Sea.</title>
        <authorList>
            <person name="Chen R.W."/>
        </authorList>
    </citation>
    <scope>NUCLEOTIDE SEQUENCE [LARGE SCALE GENOMIC DNA]</scope>
    <source>
        <strain evidence="3 4">SCSIO 52915</strain>
    </source>
</reference>
<evidence type="ECO:0000259" key="1">
    <source>
        <dbReference type="Pfam" id="PF13391"/>
    </source>
</evidence>
<feature type="domain" description="ScoMcrA-like DNA sulfur-binding" evidence="2">
    <location>
        <begin position="28"/>
        <end position="167"/>
    </location>
</feature>
<dbReference type="GO" id="GO:0004519">
    <property type="term" value="F:endonuclease activity"/>
    <property type="evidence" value="ECO:0007669"/>
    <property type="project" value="UniProtKB-KW"/>
</dbReference>
<feature type="domain" description="HNH nuclease" evidence="1">
    <location>
        <begin position="221"/>
        <end position="274"/>
    </location>
</feature>
<evidence type="ECO:0000313" key="3">
    <source>
        <dbReference type="EMBL" id="QIN77504.1"/>
    </source>
</evidence>
<dbReference type="KEGG" id="rmar:GBA65_02175"/>
<keyword evidence="3" id="KW-0378">Hydrolase</keyword>
<dbReference type="CDD" id="cd00085">
    <property type="entry name" value="HNHc"/>
    <property type="match status" value="1"/>
</dbReference>
<keyword evidence="4" id="KW-1185">Reference proteome</keyword>
<dbReference type="AlphaFoldDB" id="A0A6G8PT30"/>
<dbReference type="InterPro" id="IPR011396">
    <property type="entry name" value="PT_DNA_restrict"/>
</dbReference>
<evidence type="ECO:0000259" key="2">
    <source>
        <dbReference type="Pfam" id="PF26340"/>
    </source>
</evidence>
<dbReference type="Gene3D" id="1.10.30.50">
    <property type="match status" value="1"/>
</dbReference>
<evidence type="ECO:0000313" key="4">
    <source>
        <dbReference type="Proteomes" id="UP000502706"/>
    </source>
</evidence>
<dbReference type="InterPro" id="IPR003615">
    <property type="entry name" value="HNH_nuc"/>
</dbReference>
<dbReference type="InterPro" id="IPR058813">
    <property type="entry name" value="DNA-SBD_ScoMcrA"/>
</dbReference>
<gene>
    <name evidence="3" type="ORF">GBA65_02175</name>
</gene>
<sequence>MPSIPMNLGTDDYAHLFARLRTNRNRKVWSELTAHQAPHKPILLLCVLDLFDSGGFSSNLVEISEDIAELFGRYWERILPFGRTGNLALPFFHLRSEEFWHLLPRNEAAGIGPQITSLARLREEVIGARLDGELYDAIRSKENRDRLRSVLIETYFSPEARRPLVEQSAINRGAFVYSEELLKRPRDPKVQETLSIEEAYRPAVRDGGFRRAIVNAYSHRCALCGIRVRTLDGRTAVAAAHIVPWSETQDDRPANGLALCRTCHWTFDEGLLGVSQSYEVLASRQLGVPDNLPGYLTSLEGRAIFHPSAEAHRPDLRSLEWHRENVLR</sequence>
<dbReference type="RefSeq" id="WP_166395185.1">
    <property type="nucleotide sequence ID" value="NZ_CP045121.1"/>
</dbReference>
<dbReference type="Pfam" id="PF13391">
    <property type="entry name" value="HNH_2"/>
    <property type="match status" value="1"/>
</dbReference>
<proteinExistence type="predicted"/>
<name>A0A6G8PT30_9ACTN</name>
<dbReference type="REBASE" id="398384">
    <property type="entry name" value="Rsp52915ORF2175P"/>
</dbReference>
<dbReference type="Proteomes" id="UP000502706">
    <property type="component" value="Chromosome"/>
</dbReference>
<dbReference type="Pfam" id="PF26340">
    <property type="entry name" value="DNA-SBD_ScoMcrA"/>
    <property type="match status" value="1"/>
</dbReference>